<comment type="subcellular location">
    <subcellularLocation>
        <location evidence="1">Membrane</location>
        <topology evidence="1">Multi-pass membrane protein</topology>
    </subcellularLocation>
</comment>
<dbReference type="Proteomes" id="UP001204445">
    <property type="component" value="Unassembled WGS sequence"/>
</dbReference>
<keyword evidence="3 5" id="KW-1133">Transmembrane helix</keyword>
<evidence type="ECO:0000256" key="5">
    <source>
        <dbReference type="SAM" id="Phobius"/>
    </source>
</evidence>
<gene>
    <name evidence="6" type="ORF">J2T55_000106</name>
</gene>
<evidence type="ECO:0000313" key="6">
    <source>
        <dbReference type="EMBL" id="MCS3902114.1"/>
    </source>
</evidence>
<sequence length="122" mass="13798">MQDTVEMQPEPNKDERTWGMLCHLSAFAGFIIPFGGIIAPLIIWLIKKDEMPFVNDQGKEAINFQITVFIAALICFVLMFVGIGFLLLFALAIYAIVMIIIATIKANEGSYYRYPHALRLIK</sequence>
<evidence type="ECO:0000256" key="3">
    <source>
        <dbReference type="ARBA" id="ARBA00022989"/>
    </source>
</evidence>
<reference evidence="6" key="1">
    <citation type="submission" date="2022-08" db="EMBL/GenBank/DDBJ databases">
        <title>Genomic Encyclopedia of Type Strains, Phase III (KMG-III): the genomes of soil and plant-associated and newly described type strains.</title>
        <authorList>
            <person name="Whitman W."/>
        </authorList>
    </citation>
    <scope>NUCLEOTIDE SEQUENCE</scope>
    <source>
        <strain evidence="6">HMT 1</strain>
    </source>
</reference>
<keyword evidence="4 5" id="KW-0472">Membrane</keyword>
<accession>A0AAE3HJE7</accession>
<evidence type="ECO:0000256" key="1">
    <source>
        <dbReference type="ARBA" id="ARBA00004141"/>
    </source>
</evidence>
<comment type="caution">
    <text evidence="6">The sequence shown here is derived from an EMBL/GenBank/DDBJ whole genome shotgun (WGS) entry which is preliminary data.</text>
</comment>
<dbReference type="Pfam" id="PF09685">
    <property type="entry name" value="MamF_MmsF"/>
    <property type="match status" value="1"/>
</dbReference>
<feature type="transmembrane region" description="Helical" evidence="5">
    <location>
        <begin position="66"/>
        <end position="97"/>
    </location>
</feature>
<proteinExistence type="predicted"/>
<evidence type="ECO:0000256" key="4">
    <source>
        <dbReference type="ARBA" id="ARBA00023136"/>
    </source>
</evidence>
<name>A0AAE3HJE7_9GAMM</name>
<feature type="transmembrane region" description="Helical" evidence="5">
    <location>
        <begin position="21"/>
        <end position="46"/>
    </location>
</feature>
<evidence type="ECO:0000256" key="2">
    <source>
        <dbReference type="ARBA" id="ARBA00022692"/>
    </source>
</evidence>
<keyword evidence="2 5" id="KW-0812">Transmembrane</keyword>
<dbReference type="EMBL" id="JANUCT010000001">
    <property type="protein sequence ID" value="MCS3902114.1"/>
    <property type="molecule type" value="Genomic_DNA"/>
</dbReference>
<protein>
    <submittedName>
        <fullName evidence="6">Tic20 family protein</fullName>
    </submittedName>
</protein>
<dbReference type="RefSeq" id="WP_259053453.1">
    <property type="nucleotide sequence ID" value="NZ_JANUCT010000001.1"/>
</dbReference>
<keyword evidence="7" id="KW-1185">Reference proteome</keyword>
<organism evidence="6 7">
    <name type="scientific">Methylohalomonas lacus</name>
    <dbReference type="NCBI Taxonomy" id="398773"/>
    <lineage>
        <taxon>Bacteria</taxon>
        <taxon>Pseudomonadati</taxon>
        <taxon>Pseudomonadota</taxon>
        <taxon>Gammaproteobacteria</taxon>
        <taxon>Methylohalomonadales</taxon>
        <taxon>Methylohalomonadaceae</taxon>
        <taxon>Methylohalomonas</taxon>
    </lineage>
</organism>
<dbReference type="InterPro" id="IPR019109">
    <property type="entry name" value="MamF_MmsF"/>
</dbReference>
<evidence type="ECO:0000313" key="7">
    <source>
        <dbReference type="Proteomes" id="UP001204445"/>
    </source>
</evidence>
<dbReference type="AlphaFoldDB" id="A0AAE3HJE7"/>